<dbReference type="EMBL" id="JAJKGN010000001">
    <property type="protein sequence ID" value="MDC6407511.1"/>
    <property type="molecule type" value="Genomic_DNA"/>
</dbReference>
<accession>A0AAW6HRL9</accession>
<dbReference type="AlphaFoldDB" id="A0AAW6HRL9"/>
<evidence type="ECO:0000256" key="1">
    <source>
        <dbReference type="SAM" id="MobiDB-lite"/>
    </source>
</evidence>
<sequence>MNCPSPPTKHSPLACCRDLPPYNAAHANPEGNNRMPPTPARPTQEPPLLRALLTLCIAALSTTSFDTTASHHKKSQHPLPRELLPAHHYHHCH</sequence>
<comment type="caution">
    <text evidence="2">The sequence shown here is derived from an EMBL/GenBank/DDBJ whole genome shotgun (WGS) entry which is preliminary data.</text>
</comment>
<gene>
    <name evidence="2" type="ORF">LOK82_01970</name>
</gene>
<organism evidence="2 3">
    <name type="scientific">Xylella fastidiosa subsp. multiplex</name>
    <dbReference type="NCBI Taxonomy" id="644357"/>
    <lineage>
        <taxon>Bacteria</taxon>
        <taxon>Pseudomonadati</taxon>
        <taxon>Pseudomonadota</taxon>
        <taxon>Gammaproteobacteria</taxon>
        <taxon>Lysobacterales</taxon>
        <taxon>Lysobacteraceae</taxon>
        <taxon>Xylella</taxon>
    </lineage>
</organism>
<feature type="region of interest" description="Disordered" evidence="1">
    <location>
        <begin position="24"/>
        <end position="45"/>
    </location>
</feature>
<evidence type="ECO:0000313" key="3">
    <source>
        <dbReference type="Proteomes" id="UP001220702"/>
    </source>
</evidence>
<dbReference type="Proteomes" id="UP001220702">
    <property type="component" value="Unassembled WGS sequence"/>
</dbReference>
<protein>
    <submittedName>
        <fullName evidence="2">Uncharacterized protein</fullName>
    </submittedName>
</protein>
<name>A0AAW6HRL9_XYLFS</name>
<proteinExistence type="predicted"/>
<feature type="region of interest" description="Disordered" evidence="1">
    <location>
        <begin position="66"/>
        <end position="93"/>
    </location>
</feature>
<reference evidence="2" key="1">
    <citation type="submission" date="2021-11" db="EMBL/GenBank/DDBJ databases">
        <authorList>
            <person name="Denance N."/>
            <person name="Briand M."/>
            <person name="Dupas E."/>
            <person name="Durand K."/>
            <person name="Legendre B."/>
            <person name="Cunty A."/>
            <person name="Donnadieu C."/>
            <person name="Lopez Roques C."/>
            <person name="Cesbron S."/>
            <person name="Jacques M.A."/>
        </authorList>
    </citation>
    <scope>NUCLEOTIDE SEQUENCE</scope>
    <source>
        <strain evidence="2">CFBP8070</strain>
    </source>
</reference>
<reference evidence="2" key="2">
    <citation type="journal article" date="2023" name="Commun. Biol.">
        <title>Suspicions of two bridgehead invasions of Xylella fastidiosa subsp. multiplex in France.</title>
        <authorList>
            <person name="Dupas E."/>
            <person name="Durand K."/>
            <person name="Rieux A."/>
            <person name="Briand M."/>
            <person name="Pruvost O."/>
            <person name="Cunty A."/>
            <person name="Denance N."/>
            <person name="Donnadieu C."/>
            <person name="Legendre B."/>
            <person name="Lopez-Roques C."/>
            <person name="Cesbron S."/>
            <person name="Ravigne V."/>
            <person name="Jacques M.A."/>
        </authorList>
    </citation>
    <scope>NUCLEOTIDE SEQUENCE</scope>
    <source>
        <strain evidence="2">CFBP8070</strain>
    </source>
</reference>
<evidence type="ECO:0000313" key="2">
    <source>
        <dbReference type="EMBL" id="MDC6407511.1"/>
    </source>
</evidence>